<dbReference type="Proteomes" id="UP000199516">
    <property type="component" value="Unassembled WGS sequence"/>
</dbReference>
<proteinExistence type="predicted"/>
<organism evidence="1 2">
    <name type="scientific">Alteribacillus iranensis</name>
    <dbReference type="NCBI Taxonomy" id="930128"/>
    <lineage>
        <taxon>Bacteria</taxon>
        <taxon>Bacillati</taxon>
        <taxon>Bacillota</taxon>
        <taxon>Bacilli</taxon>
        <taxon>Bacillales</taxon>
        <taxon>Bacillaceae</taxon>
        <taxon>Alteribacillus</taxon>
    </lineage>
</organism>
<evidence type="ECO:0000313" key="2">
    <source>
        <dbReference type="Proteomes" id="UP000199516"/>
    </source>
</evidence>
<sequence length="63" mass="7248">MKSTLDQLARQMVGEENPINDNLRKLIHKGREVRAVKEARDTLGLSLAEGKEYVDALKREKRE</sequence>
<dbReference type="RefSeq" id="WP_245757775.1">
    <property type="nucleotide sequence ID" value="NZ_FONT01000001.1"/>
</dbReference>
<evidence type="ECO:0000313" key="1">
    <source>
        <dbReference type="EMBL" id="SFE35305.1"/>
    </source>
</evidence>
<reference evidence="1 2" key="1">
    <citation type="submission" date="2016-10" db="EMBL/GenBank/DDBJ databases">
        <authorList>
            <person name="de Groot N.N."/>
        </authorList>
    </citation>
    <scope>NUCLEOTIDE SEQUENCE [LARGE SCALE GENOMIC DNA]</scope>
    <source>
        <strain evidence="1 2">DSM 23995</strain>
    </source>
</reference>
<keyword evidence="2" id="KW-1185">Reference proteome</keyword>
<dbReference type="EMBL" id="FONT01000001">
    <property type="protein sequence ID" value="SFE35305.1"/>
    <property type="molecule type" value="Genomic_DNA"/>
</dbReference>
<gene>
    <name evidence="1" type="ORF">SAMN05192532_101451</name>
</gene>
<accession>A0A1I1ZUK5</accession>
<dbReference type="Gene3D" id="3.30.1390.10">
    <property type="match status" value="1"/>
</dbReference>
<dbReference type="STRING" id="930128.SAMN05192532_101451"/>
<protein>
    <submittedName>
        <fullName evidence="1">Uncharacterized protein</fullName>
    </submittedName>
</protein>
<dbReference type="AlphaFoldDB" id="A0A1I1ZUK5"/>
<name>A0A1I1ZUK5_9BACI</name>
<dbReference type="InterPro" id="IPR014719">
    <property type="entry name" value="Ribosomal_bL12_C/ClpS-like"/>
</dbReference>